<evidence type="ECO:0000256" key="1">
    <source>
        <dbReference type="SAM" id="Phobius"/>
    </source>
</evidence>
<feature type="transmembrane region" description="Helical" evidence="1">
    <location>
        <begin position="90"/>
        <end position="112"/>
    </location>
</feature>
<reference evidence="3" key="1">
    <citation type="submission" date="2014-08" db="EMBL/GenBank/DDBJ databases">
        <authorList>
            <person name="Sharma Rahul"/>
            <person name="Thines Marco"/>
        </authorList>
    </citation>
    <scope>NUCLEOTIDE SEQUENCE</scope>
</reference>
<dbReference type="EMBL" id="LN483332">
    <property type="protein sequence ID" value="CED85264.1"/>
    <property type="molecule type" value="Genomic_DNA"/>
</dbReference>
<keyword evidence="1" id="KW-0812">Transmembrane</keyword>
<dbReference type="AlphaFoldDB" id="A0A0F7SWY9"/>
<feature type="transmembrane region" description="Helical" evidence="1">
    <location>
        <begin position="161"/>
        <end position="183"/>
    </location>
</feature>
<feature type="chain" id="PRO_5002522286" evidence="2">
    <location>
        <begin position="23"/>
        <end position="313"/>
    </location>
</feature>
<organism evidence="3">
    <name type="scientific">Phaffia rhodozyma</name>
    <name type="common">Yeast</name>
    <name type="synonym">Xanthophyllomyces dendrorhous</name>
    <dbReference type="NCBI Taxonomy" id="264483"/>
    <lineage>
        <taxon>Eukaryota</taxon>
        <taxon>Fungi</taxon>
        <taxon>Dikarya</taxon>
        <taxon>Basidiomycota</taxon>
        <taxon>Agaricomycotina</taxon>
        <taxon>Tremellomycetes</taxon>
        <taxon>Cystofilobasidiales</taxon>
        <taxon>Mrakiaceae</taxon>
        <taxon>Phaffia</taxon>
    </lineage>
</organism>
<keyword evidence="2" id="KW-0732">Signal</keyword>
<name>A0A0F7SWY9_PHARH</name>
<proteinExistence type="predicted"/>
<feature type="transmembrane region" description="Helical" evidence="1">
    <location>
        <begin position="216"/>
        <end position="236"/>
    </location>
</feature>
<accession>A0A0F7SWY9</accession>
<feature type="signal peptide" evidence="2">
    <location>
        <begin position="1"/>
        <end position="22"/>
    </location>
</feature>
<sequence>MAPVSPTAFFSFSSLALSLAQSADPSTNRFVLSATSLLAILLLRARSLLRSLSSSPVQITAPSAADASLGFLGLFLWASNPLESSTSPNVIHYGIKSCLVVFVALTLCGLYLEADDDAGREDKQCLRAVTEKSPLLPRREMSIGQSSTVDAPIRIDIHNTLLWITLLLTAFIAFSTSSILTWILGASPAMLPLIPAALSITLSLSSITLSRPISAFFSELTLLTSFHAVLSYTIQVSNAPTCGVWDPLSRPDLKDVVPALCMIAKVLYYASWTTVVMLFYKISKDHLDTISGPDPILSSKKTDADVEVALFGI</sequence>
<evidence type="ECO:0000313" key="3">
    <source>
        <dbReference type="EMBL" id="CED85264.1"/>
    </source>
</evidence>
<protein>
    <submittedName>
        <fullName evidence="3">Uncharacterized protein</fullName>
    </submittedName>
</protein>
<feature type="transmembrane region" description="Helical" evidence="1">
    <location>
        <begin position="189"/>
        <end position="209"/>
    </location>
</feature>
<evidence type="ECO:0000256" key="2">
    <source>
        <dbReference type="SAM" id="SignalP"/>
    </source>
</evidence>
<feature type="transmembrane region" description="Helical" evidence="1">
    <location>
        <begin position="256"/>
        <end position="280"/>
    </location>
</feature>
<keyword evidence="1" id="KW-0472">Membrane</keyword>
<keyword evidence="1" id="KW-1133">Transmembrane helix</keyword>